<dbReference type="KEGG" id="egl:EGR_07796"/>
<evidence type="ECO:0000313" key="1">
    <source>
        <dbReference type="EMBL" id="EUB57337.1"/>
    </source>
</evidence>
<dbReference type="CTD" id="36343511"/>
<reference evidence="1 2" key="1">
    <citation type="journal article" date="2013" name="Nat. Genet.">
        <title>The genome of the hydatid tapeworm Echinococcus granulosus.</title>
        <authorList>
            <person name="Zheng H."/>
            <person name="Zhang W."/>
            <person name="Zhang L."/>
            <person name="Zhang Z."/>
            <person name="Li J."/>
            <person name="Lu G."/>
            <person name="Zhu Y."/>
            <person name="Wang Y."/>
            <person name="Huang Y."/>
            <person name="Liu J."/>
            <person name="Kang H."/>
            <person name="Chen J."/>
            <person name="Wang L."/>
            <person name="Chen A."/>
            <person name="Yu S."/>
            <person name="Gao Z."/>
            <person name="Jin L."/>
            <person name="Gu W."/>
            <person name="Wang Z."/>
            <person name="Zhao L."/>
            <person name="Shi B."/>
            <person name="Wen H."/>
            <person name="Lin R."/>
            <person name="Jones M.K."/>
            <person name="Brejova B."/>
            <person name="Vinar T."/>
            <person name="Zhao G."/>
            <person name="McManus D.P."/>
            <person name="Chen Z."/>
            <person name="Zhou Y."/>
            <person name="Wang S."/>
        </authorList>
    </citation>
    <scope>NUCLEOTIDE SEQUENCE [LARGE SCALE GENOMIC DNA]</scope>
</reference>
<dbReference type="RefSeq" id="XP_024348533.1">
    <property type="nucleotide sequence ID" value="XM_024497045.1"/>
</dbReference>
<name>W6UGT5_ECHGR</name>
<organism evidence="1 2">
    <name type="scientific">Echinococcus granulosus</name>
    <name type="common">Hydatid tapeworm</name>
    <dbReference type="NCBI Taxonomy" id="6210"/>
    <lineage>
        <taxon>Eukaryota</taxon>
        <taxon>Metazoa</taxon>
        <taxon>Spiralia</taxon>
        <taxon>Lophotrochozoa</taxon>
        <taxon>Platyhelminthes</taxon>
        <taxon>Cestoda</taxon>
        <taxon>Eucestoda</taxon>
        <taxon>Cyclophyllidea</taxon>
        <taxon>Taeniidae</taxon>
        <taxon>Echinococcus</taxon>
        <taxon>Echinococcus granulosus group</taxon>
    </lineage>
</organism>
<protein>
    <submittedName>
        <fullName evidence="1">Uncharacterized protein</fullName>
    </submittedName>
</protein>
<evidence type="ECO:0000313" key="2">
    <source>
        <dbReference type="Proteomes" id="UP000019149"/>
    </source>
</evidence>
<dbReference type="GeneID" id="36343511"/>
<gene>
    <name evidence="1" type="ORF">EGR_07796</name>
</gene>
<keyword evidence="2" id="KW-1185">Reference proteome</keyword>
<dbReference type="AlphaFoldDB" id="W6UGT5"/>
<accession>W6UGT5</accession>
<dbReference type="EMBL" id="APAU02000087">
    <property type="protein sequence ID" value="EUB57337.1"/>
    <property type="molecule type" value="Genomic_DNA"/>
</dbReference>
<comment type="caution">
    <text evidence="1">The sequence shown here is derived from an EMBL/GenBank/DDBJ whole genome shotgun (WGS) entry which is preliminary data.</text>
</comment>
<dbReference type="Proteomes" id="UP000019149">
    <property type="component" value="Unassembled WGS sequence"/>
</dbReference>
<proteinExistence type="predicted"/>
<sequence>MGAEMLLYFLGEERPQDEHLRLMLLSDRGTGGTCRKGSCIYPFNNAFCVNYLIVKDNGTNLIFLCFIVAVSLAVRVYDASNQWKLQRHCLCHIGDLACLKAFEIVDCERMKLLLMFSGLTFETRLEKDFFN</sequence>